<evidence type="ECO:0000259" key="2">
    <source>
        <dbReference type="SMART" id="SM00382"/>
    </source>
</evidence>
<evidence type="ECO:0000256" key="1">
    <source>
        <dbReference type="SAM" id="Coils"/>
    </source>
</evidence>
<evidence type="ECO:0000313" key="3">
    <source>
        <dbReference type="EMBL" id="GAK73844.1"/>
    </source>
</evidence>
<dbReference type="GO" id="GO:0008233">
    <property type="term" value="F:peptidase activity"/>
    <property type="evidence" value="ECO:0007669"/>
    <property type="project" value="UniProtKB-KW"/>
</dbReference>
<organism evidence="3 4">
    <name type="scientific">'Chrysanthemum coronarium' phytoplasma</name>
    <dbReference type="NCBI Taxonomy" id="1520703"/>
    <lineage>
        <taxon>Bacteria</taxon>
        <taxon>Bacillati</taxon>
        <taxon>Mycoplasmatota</taxon>
        <taxon>Mollicutes</taxon>
        <taxon>Acholeplasmatales</taxon>
        <taxon>Acholeplasmataceae</taxon>
        <taxon>Candidatus Phytoplasma</taxon>
        <taxon>16SrI (Aster yellows group)</taxon>
    </lineage>
</organism>
<dbReference type="Pfam" id="PF00004">
    <property type="entry name" value="AAA"/>
    <property type="match status" value="1"/>
</dbReference>
<reference evidence="4" key="1">
    <citation type="journal article" date="2014" name="Genome Announc.">
        <title>Draft Genome Sequence of ''Candidatus Phytoplasma asteris'' Strain OY-V, an Unculturable Plant-Pathogenic Bacterium.</title>
        <authorList>
            <person name="Kakizawa S."/>
            <person name="Makino A."/>
            <person name="Ishii Y."/>
            <person name="Tamaki H."/>
            <person name="Kamagata Y."/>
        </authorList>
    </citation>
    <scope>NUCLEOTIDE SEQUENCE [LARGE SCALE GENOMIC DNA]</scope>
    <source>
        <strain evidence="4">OY-V</strain>
    </source>
</reference>
<evidence type="ECO:0000313" key="4">
    <source>
        <dbReference type="Proteomes" id="UP000028900"/>
    </source>
</evidence>
<dbReference type="PANTHER" id="PTHR23076">
    <property type="entry name" value="METALLOPROTEASE M41 FTSH"/>
    <property type="match status" value="1"/>
</dbReference>
<dbReference type="PANTHER" id="PTHR23076:SF37">
    <property type="entry name" value="ATP-DEPENDENT ZINC METALLOPROTEASE FTSH 4, MITOCHONDRIAL"/>
    <property type="match status" value="1"/>
</dbReference>
<dbReference type="GO" id="GO:0006508">
    <property type="term" value="P:proteolysis"/>
    <property type="evidence" value="ECO:0007669"/>
    <property type="project" value="UniProtKB-KW"/>
</dbReference>
<feature type="domain" description="AAA+ ATPase" evidence="2">
    <location>
        <begin position="387"/>
        <end position="526"/>
    </location>
</feature>
<dbReference type="InterPro" id="IPR027417">
    <property type="entry name" value="P-loop_NTPase"/>
</dbReference>
<sequence length="528" mass="61156">MIPKNNFVSIKRWSLLKRSTFLLFFVLFCFPFVKAEETYPEQNPELKTNLLNNRKKVFKDKLFEFKNAVNEYVELQKEEDKTKVFELMQQLEPLTQQQKEVFQGFNNQDNELVNDLKNNLETAVNEALSNEELDKEAKVKDDFFNDLYDKKIKKSLTEYQTKKLENYGKMLTKLNELFPSSTTNEKAKTVKTNVTNQQKVFKKNSDQDGSFNKTIVETKFEDSQKELKKSSFFPNIEVKFIPWKRTNVPEKQIVAILGSNTKESDKMFEFNRTDKPSYNSRQGGKNEKVEVIPLSKLDVNVKEADDDLLAVFFTLGQKNKQSLTLKELLENSFDTPTVYFFRKDKESWSKKLSLKNIKGLDETVKTLQEMFDYIKNPQVWKKLDVKFPKGYLFYGSPGKGKTFLAEALADTAGLPFYACNGTSFGTSVQNSGAENLIKKFKEARDDSPSILFIDEIDALLPARTAETKEESIKTVNAFLDQMDGFDKEGDVYVIGVRCSKTLDNFLLFKNSLRLTIKLVFFFFSRLKK</sequence>
<accession>A0ABQ0J2M6</accession>
<dbReference type="Gene3D" id="3.40.50.300">
    <property type="entry name" value="P-loop containing nucleotide triphosphate hydrolases"/>
    <property type="match status" value="1"/>
</dbReference>
<keyword evidence="3" id="KW-0378">Hydrolase</keyword>
<dbReference type="Proteomes" id="UP000028900">
    <property type="component" value="Unassembled WGS sequence"/>
</dbReference>
<reference evidence="3 4" key="2">
    <citation type="journal article" date="2014" name="Genome Announc.">
        <title>Draft Genome Sequence of 'Candidatus Phytoplasma asteris' Strain OY-V, an Unculturable Plant-Pathogenic Bacterium.</title>
        <authorList>
            <person name="Kakizawa S."/>
            <person name="Makino A."/>
            <person name="Ishii Y."/>
            <person name="Tamaki H."/>
            <person name="Kamagata Y."/>
        </authorList>
    </citation>
    <scope>NUCLEOTIDE SEQUENCE [LARGE SCALE GENOMIC DNA]</scope>
    <source>
        <strain evidence="3 4">OY-V</strain>
    </source>
</reference>
<feature type="coiled-coil region" evidence="1">
    <location>
        <begin position="106"/>
        <end position="133"/>
    </location>
</feature>
<keyword evidence="1" id="KW-0175">Coiled coil</keyword>
<dbReference type="SMART" id="SM00382">
    <property type="entry name" value="AAA"/>
    <property type="match status" value="1"/>
</dbReference>
<keyword evidence="4" id="KW-1185">Reference proteome</keyword>
<name>A0ABQ0J2M6_9MOLU</name>
<dbReference type="EMBL" id="BBIY01000027">
    <property type="protein sequence ID" value="GAK73844.1"/>
    <property type="molecule type" value="Genomic_DNA"/>
</dbReference>
<comment type="caution">
    <text evidence="3">The sequence shown here is derived from an EMBL/GenBank/DDBJ whole genome shotgun (WGS) entry which is preliminary data.</text>
</comment>
<keyword evidence="3" id="KW-0645">Protease</keyword>
<proteinExistence type="predicted"/>
<dbReference type="RefSeq" id="WP_081931915.1">
    <property type="nucleotide sequence ID" value="NZ_BBIY01000027.1"/>
</dbReference>
<dbReference type="SUPFAM" id="SSF52540">
    <property type="entry name" value="P-loop containing nucleoside triphosphate hydrolases"/>
    <property type="match status" value="1"/>
</dbReference>
<gene>
    <name evidence="3" type="primary">ftsH</name>
    <name evidence="3" type="ORF">OYV_03290</name>
</gene>
<dbReference type="InterPro" id="IPR003593">
    <property type="entry name" value="AAA+_ATPase"/>
</dbReference>
<protein>
    <submittedName>
        <fullName evidence="3">ATP-dependent Zn proteases</fullName>
    </submittedName>
</protein>
<dbReference type="InterPro" id="IPR003959">
    <property type="entry name" value="ATPase_AAA_core"/>
</dbReference>